<evidence type="ECO:0008006" key="5">
    <source>
        <dbReference type="Google" id="ProtNLM"/>
    </source>
</evidence>
<gene>
    <name evidence="3" type="ORF">GCM10010302_75700</name>
</gene>
<organism evidence="3 4">
    <name type="scientific">Streptomyces polychromogenes</name>
    <dbReference type="NCBI Taxonomy" id="67342"/>
    <lineage>
        <taxon>Bacteria</taxon>
        <taxon>Bacillati</taxon>
        <taxon>Actinomycetota</taxon>
        <taxon>Actinomycetes</taxon>
        <taxon>Kitasatosporales</taxon>
        <taxon>Streptomycetaceae</taxon>
        <taxon>Streptomyces</taxon>
    </lineage>
</organism>
<evidence type="ECO:0000313" key="4">
    <source>
        <dbReference type="Proteomes" id="UP001501867"/>
    </source>
</evidence>
<feature type="signal peptide" evidence="2">
    <location>
        <begin position="1"/>
        <end position="29"/>
    </location>
</feature>
<feature type="compositionally biased region" description="Low complexity" evidence="1">
    <location>
        <begin position="46"/>
        <end position="59"/>
    </location>
</feature>
<feature type="region of interest" description="Disordered" evidence="1">
    <location>
        <begin position="29"/>
        <end position="61"/>
    </location>
</feature>
<dbReference type="Proteomes" id="UP001501867">
    <property type="component" value="Unassembled WGS sequence"/>
</dbReference>
<accession>A0ABP3FTJ9</accession>
<dbReference type="EMBL" id="BAAABV010000038">
    <property type="protein sequence ID" value="GAA0325445.1"/>
    <property type="molecule type" value="Genomic_DNA"/>
</dbReference>
<proteinExistence type="predicted"/>
<dbReference type="PROSITE" id="PS51257">
    <property type="entry name" value="PROKAR_LIPOPROTEIN"/>
    <property type="match status" value="1"/>
</dbReference>
<name>A0ABP3FTJ9_9ACTN</name>
<feature type="compositionally biased region" description="Polar residues" evidence="1">
    <location>
        <begin position="29"/>
        <end position="45"/>
    </location>
</feature>
<evidence type="ECO:0000256" key="1">
    <source>
        <dbReference type="SAM" id="MobiDB-lite"/>
    </source>
</evidence>
<keyword evidence="2" id="KW-0732">Signal</keyword>
<feature type="chain" id="PRO_5046727217" description="Lipoprotein" evidence="2">
    <location>
        <begin position="30"/>
        <end position="237"/>
    </location>
</feature>
<reference evidence="4" key="1">
    <citation type="journal article" date="2019" name="Int. J. Syst. Evol. Microbiol.">
        <title>The Global Catalogue of Microorganisms (GCM) 10K type strain sequencing project: providing services to taxonomists for standard genome sequencing and annotation.</title>
        <authorList>
            <consortium name="The Broad Institute Genomics Platform"/>
            <consortium name="The Broad Institute Genome Sequencing Center for Infectious Disease"/>
            <person name="Wu L."/>
            <person name="Ma J."/>
        </authorList>
    </citation>
    <scope>NUCLEOTIDE SEQUENCE [LARGE SCALE GENOMIC DNA]</scope>
    <source>
        <strain evidence="4">JCM 4505</strain>
    </source>
</reference>
<sequence>MVLCKRASTRGVSGLVLSVLLTMAITSCSGDDSASPGPSRQASHKQQAPEQSAPAASDALSNDDLRRMLPTTAELPVGWQASGSNSVGWRDAGASGAFTPCSKSAQELAGRHGFGSLVHDSPGNGADGIDLRLSVPESPDTRDGPAPKAEAVNLVEENLTVHRRVYDCYNLKNASIGDSSIVFTTERFTHIIMRVGPVEVAINGVLDGRPTAEEWARVMAERVRAVLDGKKPTARIN</sequence>
<evidence type="ECO:0000256" key="2">
    <source>
        <dbReference type="SAM" id="SignalP"/>
    </source>
</evidence>
<evidence type="ECO:0000313" key="3">
    <source>
        <dbReference type="EMBL" id="GAA0325445.1"/>
    </source>
</evidence>
<keyword evidence="4" id="KW-1185">Reference proteome</keyword>
<protein>
    <recommendedName>
        <fullName evidence="5">Lipoprotein</fullName>
    </recommendedName>
</protein>
<comment type="caution">
    <text evidence="3">The sequence shown here is derived from an EMBL/GenBank/DDBJ whole genome shotgun (WGS) entry which is preliminary data.</text>
</comment>